<proteinExistence type="predicted"/>
<sequence>MEKAKKKPAPALIKPPQLHSTPRRTSKPTPISPAPSMTNSLRKPAIDVSAKRNKGGPALDLKKETPHYGKDGRQRYHKRAFRTFQNHAELSKSFSEQKSAPLALAGYASSTIRKENMRRESGTAVKKSNEVSPSKYGSANIKRVEKSIENINKKPEQKQKITTQKGPKGDRCPETH</sequence>
<accession>A0ACB9R1M0</accession>
<evidence type="ECO:0000313" key="1">
    <source>
        <dbReference type="EMBL" id="KAI4372790.1"/>
    </source>
</evidence>
<evidence type="ECO:0000313" key="2">
    <source>
        <dbReference type="Proteomes" id="UP001057402"/>
    </source>
</evidence>
<dbReference type="Proteomes" id="UP001057402">
    <property type="component" value="Chromosome 4"/>
</dbReference>
<dbReference type="EMBL" id="CM042883">
    <property type="protein sequence ID" value="KAI4372790.1"/>
    <property type="molecule type" value="Genomic_DNA"/>
</dbReference>
<organism evidence="1 2">
    <name type="scientific">Melastoma candidum</name>
    <dbReference type="NCBI Taxonomy" id="119954"/>
    <lineage>
        <taxon>Eukaryota</taxon>
        <taxon>Viridiplantae</taxon>
        <taxon>Streptophyta</taxon>
        <taxon>Embryophyta</taxon>
        <taxon>Tracheophyta</taxon>
        <taxon>Spermatophyta</taxon>
        <taxon>Magnoliopsida</taxon>
        <taxon>eudicotyledons</taxon>
        <taxon>Gunneridae</taxon>
        <taxon>Pentapetalae</taxon>
        <taxon>rosids</taxon>
        <taxon>malvids</taxon>
        <taxon>Myrtales</taxon>
        <taxon>Melastomataceae</taxon>
        <taxon>Melastomatoideae</taxon>
        <taxon>Melastomateae</taxon>
        <taxon>Melastoma</taxon>
    </lineage>
</organism>
<keyword evidence="2" id="KW-1185">Reference proteome</keyword>
<reference evidence="2" key="1">
    <citation type="journal article" date="2023" name="Front. Plant Sci.">
        <title>Chromosomal-level genome assembly of Melastoma candidum provides insights into trichome evolution.</title>
        <authorList>
            <person name="Zhong Y."/>
            <person name="Wu W."/>
            <person name="Sun C."/>
            <person name="Zou P."/>
            <person name="Liu Y."/>
            <person name="Dai S."/>
            <person name="Zhou R."/>
        </authorList>
    </citation>
    <scope>NUCLEOTIDE SEQUENCE [LARGE SCALE GENOMIC DNA]</scope>
</reference>
<gene>
    <name evidence="1" type="ORF">MLD38_010979</name>
</gene>
<comment type="caution">
    <text evidence="1">The sequence shown here is derived from an EMBL/GenBank/DDBJ whole genome shotgun (WGS) entry which is preliminary data.</text>
</comment>
<protein>
    <submittedName>
        <fullName evidence="1">Uncharacterized protein</fullName>
    </submittedName>
</protein>
<name>A0ACB9R1M0_9MYRT</name>